<dbReference type="SFLD" id="SFLDS00029">
    <property type="entry name" value="Radical_SAM"/>
    <property type="match status" value="1"/>
</dbReference>
<keyword evidence="8" id="KW-1185">Reference proteome</keyword>
<dbReference type="PANTHER" id="PTHR43409">
    <property type="entry name" value="ANAEROBIC MAGNESIUM-PROTOPORPHYRIN IX MONOMETHYL ESTER CYCLASE-RELATED"/>
    <property type="match status" value="1"/>
</dbReference>
<dbReference type="RefSeq" id="WP_114641621.1">
    <property type="nucleotide sequence ID" value="NZ_JAACIO010000005.1"/>
</dbReference>
<evidence type="ECO:0000256" key="5">
    <source>
        <dbReference type="ARBA" id="ARBA00023014"/>
    </source>
</evidence>
<sequence>MENILLVEPAYKNKYPPIGLMKISTFHKEYKKDYVKFVKGIEDFEDKKWDRIYITTLFTFDFDVVVKTINHYKNYVVNPQSDIIVGGILSSLLPEKIEKATGIKPFTGQVTCASMIGYPEYKNINVDIQPLDYDILSEIEYQYPVGNSYIGYTSRGCPNKCKFCAVPTLEPEFNTTNNITRQIKAINEKYGEKRNLMLMDNNILYSPYLKDITEELKDLGFKRGEKTFKKPNYSKEVLKRIKRREAISKLAYRKDIEKDIILLIDEIKKIKVKKDIEKTLEEFKQNIILEETLGSKLKFIKQNIALLDHFYEKEKRQNKLVRYVDFNQGTDARLLTEEKMSYLSQIDIRPYRIAFDDIKLKNIYLKAMKIAASFGIKHFSNYILFNYQDTPKEFWDRLKLNIDLAEEIGAKDLFSFPMKYAPIENTDRKFIGKSWDKKTISSIYAILNAKKGIVPRNKNYFKNAFGETKEEFLKILSYPRDFIIYRNYFRDLGFTKKWEELFLTLTTEEKKILRRFQCGEKILTENLILIELFNLEKVSKNRMDKLNKHLIKKNIKVSENELYKLSLGLSKFKMCGMKNIEEYVNEKYSKQIRLG</sequence>
<dbReference type="InterPro" id="IPR058240">
    <property type="entry name" value="rSAM_sf"/>
</dbReference>
<keyword evidence="3" id="KW-0479">Metal-binding</keyword>
<evidence type="ECO:0000313" key="7">
    <source>
        <dbReference type="EMBL" id="REI42243.1"/>
    </source>
</evidence>
<evidence type="ECO:0000256" key="4">
    <source>
        <dbReference type="ARBA" id="ARBA00023004"/>
    </source>
</evidence>
<protein>
    <submittedName>
        <fullName evidence="7">Radical SAM protein</fullName>
    </submittedName>
</protein>
<evidence type="ECO:0000259" key="6">
    <source>
        <dbReference type="Pfam" id="PF04055"/>
    </source>
</evidence>
<reference evidence="7 8" key="1">
    <citation type="submission" date="2018-08" db="EMBL/GenBank/DDBJ databases">
        <title>Draft genome sequence of Psychrilyobacter sp. strain SD5 isolated from Black Sea water.</title>
        <authorList>
            <person name="Yadav S."/>
            <person name="Villanueva L."/>
            <person name="Damste J.S.S."/>
        </authorList>
    </citation>
    <scope>NUCLEOTIDE SEQUENCE [LARGE SCALE GENOMIC DNA]</scope>
    <source>
        <strain evidence="7 8">SD5</strain>
    </source>
</reference>
<accession>A0ABX9KJK7</accession>
<keyword evidence="2" id="KW-0949">S-adenosyl-L-methionine</keyword>
<evidence type="ECO:0000256" key="2">
    <source>
        <dbReference type="ARBA" id="ARBA00022691"/>
    </source>
</evidence>
<dbReference type="InterPro" id="IPR051198">
    <property type="entry name" value="BchE-like"/>
</dbReference>
<name>A0ABX9KJK7_9FUSO</name>
<dbReference type="Proteomes" id="UP000263486">
    <property type="component" value="Unassembled WGS sequence"/>
</dbReference>
<comment type="caution">
    <text evidence="7">The sequence shown here is derived from an EMBL/GenBank/DDBJ whole genome shotgun (WGS) entry which is preliminary data.</text>
</comment>
<keyword evidence="5" id="KW-0411">Iron-sulfur</keyword>
<dbReference type="Pfam" id="PF04055">
    <property type="entry name" value="Radical_SAM"/>
    <property type="match status" value="1"/>
</dbReference>
<dbReference type="InterPro" id="IPR007197">
    <property type="entry name" value="rSAM"/>
</dbReference>
<keyword evidence="4" id="KW-0408">Iron</keyword>
<organism evidence="7 8">
    <name type="scientific">Psychrilyobacter piezotolerans</name>
    <dbReference type="NCBI Taxonomy" id="2293438"/>
    <lineage>
        <taxon>Bacteria</taxon>
        <taxon>Fusobacteriati</taxon>
        <taxon>Fusobacteriota</taxon>
        <taxon>Fusobacteriia</taxon>
        <taxon>Fusobacteriales</taxon>
        <taxon>Fusobacteriaceae</taxon>
        <taxon>Psychrilyobacter</taxon>
    </lineage>
</organism>
<dbReference type="SFLD" id="SFLDG01082">
    <property type="entry name" value="B12-binding_domain_containing"/>
    <property type="match status" value="1"/>
</dbReference>
<feature type="domain" description="Radical SAM core" evidence="6">
    <location>
        <begin position="153"/>
        <end position="222"/>
    </location>
</feature>
<evidence type="ECO:0000256" key="3">
    <source>
        <dbReference type="ARBA" id="ARBA00022723"/>
    </source>
</evidence>
<proteinExistence type="predicted"/>
<gene>
    <name evidence="7" type="ORF">DYH56_04270</name>
</gene>
<evidence type="ECO:0000313" key="8">
    <source>
        <dbReference type="Proteomes" id="UP000263486"/>
    </source>
</evidence>
<comment type="cofactor">
    <cofactor evidence="1">
        <name>[4Fe-4S] cluster</name>
        <dbReference type="ChEBI" id="CHEBI:49883"/>
    </cofactor>
</comment>
<dbReference type="EMBL" id="QUAJ01000005">
    <property type="protein sequence ID" value="REI42243.1"/>
    <property type="molecule type" value="Genomic_DNA"/>
</dbReference>
<dbReference type="SUPFAM" id="SSF102114">
    <property type="entry name" value="Radical SAM enzymes"/>
    <property type="match status" value="1"/>
</dbReference>
<evidence type="ECO:0000256" key="1">
    <source>
        <dbReference type="ARBA" id="ARBA00001966"/>
    </source>
</evidence>